<comment type="caution">
    <text evidence="2">The sequence shown here is derived from an EMBL/GenBank/DDBJ whole genome shotgun (WGS) entry which is preliminary data.</text>
</comment>
<protein>
    <submittedName>
        <fullName evidence="2">Uncharacterized protein</fullName>
    </submittedName>
</protein>
<keyword evidence="3" id="KW-1185">Reference proteome</keyword>
<sequence length="223" mass="24870">MKDRSHQGPPRRTTNLTTEGLLSTTSGHPWFGNPSREVSPEQEVVRAAPLFSYEDSVDPGPTRQVRSKLPSQGHMTGIPPEMFSVSTWLWPPDFLILWRGWCCETRRDSQVLSGLPVVKDPIVPIATGSETLNHDTSWSACPPESKGRGFCSSTYSVSVTGDSEVYIAVSFSRRREEEDEVQALSDRYDGRVMASFSFFERSFLISSARFLLLFSLGLNCNAV</sequence>
<gene>
    <name evidence="2" type="ORF">GWK47_050714</name>
</gene>
<dbReference type="Proteomes" id="UP000770661">
    <property type="component" value="Unassembled WGS sequence"/>
</dbReference>
<feature type="compositionally biased region" description="Low complexity" evidence="1">
    <location>
        <begin position="13"/>
        <end position="27"/>
    </location>
</feature>
<evidence type="ECO:0000313" key="2">
    <source>
        <dbReference type="EMBL" id="KAG0719333.1"/>
    </source>
</evidence>
<reference evidence="2" key="1">
    <citation type="submission" date="2020-07" db="EMBL/GenBank/DDBJ databases">
        <title>The High-quality genome of the commercially important snow crab, Chionoecetes opilio.</title>
        <authorList>
            <person name="Jeong J.-H."/>
            <person name="Ryu S."/>
        </authorList>
    </citation>
    <scope>NUCLEOTIDE SEQUENCE</scope>
    <source>
        <strain evidence="2">MADBK_172401_WGS</strain>
        <tissue evidence="2">Digestive gland</tissue>
    </source>
</reference>
<proteinExistence type="predicted"/>
<evidence type="ECO:0000313" key="3">
    <source>
        <dbReference type="Proteomes" id="UP000770661"/>
    </source>
</evidence>
<accession>A0A8J4Y1D3</accession>
<dbReference type="EMBL" id="JACEEZ010014698">
    <property type="protein sequence ID" value="KAG0719333.1"/>
    <property type="molecule type" value="Genomic_DNA"/>
</dbReference>
<feature type="region of interest" description="Disordered" evidence="1">
    <location>
        <begin position="1"/>
        <end position="40"/>
    </location>
</feature>
<name>A0A8J4Y1D3_CHIOP</name>
<organism evidence="2 3">
    <name type="scientific">Chionoecetes opilio</name>
    <name type="common">Atlantic snow crab</name>
    <name type="synonym">Cancer opilio</name>
    <dbReference type="NCBI Taxonomy" id="41210"/>
    <lineage>
        <taxon>Eukaryota</taxon>
        <taxon>Metazoa</taxon>
        <taxon>Ecdysozoa</taxon>
        <taxon>Arthropoda</taxon>
        <taxon>Crustacea</taxon>
        <taxon>Multicrustacea</taxon>
        <taxon>Malacostraca</taxon>
        <taxon>Eumalacostraca</taxon>
        <taxon>Eucarida</taxon>
        <taxon>Decapoda</taxon>
        <taxon>Pleocyemata</taxon>
        <taxon>Brachyura</taxon>
        <taxon>Eubrachyura</taxon>
        <taxon>Majoidea</taxon>
        <taxon>Majidae</taxon>
        <taxon>Chionoecetes</taxon>
    </lineage>
</organism>
<dbReference type="AlphaFoldDB" id="A0A8J4Y1D3"/>
<evidence type="ECO:0000256" key="1">
    <source>
        <dbReference type="SAM" id="MobiDB-lite"/>
    </source>
</evidence>